<dbReference type="EMBL" id="CP048000">
    <property type="protein sequence ID" value="QHQ60672.1"/>
    <property type="molecule type" value="Genomic_DNA"/>
</dbReference>
<comment type="subunit">
    <text evidence="2 5">Homopentamer.</text>
</comment>
<keyword evidence="8" id="KW-0282">Flagellum</keyword>
<reference evidence="8 9" key="1">
    <citation type="submission" date="2020-01" db="EMBL/GenBank/DDBJ databases">
        <title>Genome analysis of Anaerocolumna sp. CBA3638.</title>
        <authorList>
            <person name="Kim J."/>
            <person name="Roh S.W."/>
        </authorList>
    </citation>
    <scope>NUCLEOTIDE SEQUENCE [LARGE SCALE GENOMIC DNA]</scope>
    <source>
        <strain evidence="8 9">CBA3638</strain>
    </source>
</reference>
<dbReference type="GO" id="GO:0007155">
    <property type="term" value="P:cell adhesion"/>
    <property type="evidence" value="ECO:0007669"/>
    <property type="project" value="InterPro"/>
</dbReference>
<gene>
    <name evidence="8" type="primary">fliD</name>
    <name evidence="8" type="ORF">Ana3638_07720</name>
</gene>
<keyword evidence="8" id="KW-0969">Cilium</keyword>
<name>A0A6P1TKN9_9FIRM</name>
<dbReference type="GO" id="GO:0009424">
    <property type="term" value="C:bacterial-type flagellum hook"/>
    <property type="evidence" value="ECO:0007669"/>
    <property type="project" value="UniProtKB-UniRule"/>
</dbReference>
<sequence length="718" mass="78110">MSTIRMTGLISGLDTESIIKELMSAQRLKNKKTSDKLTLSEWKEDKWKELNAKLYKLYTEDLSKLRLQGGYKTKKATSSNDDLVTVTGGSSAPEGAHTLTVEQLASSQYVTGGKLGTVNGKAITTSTTLKDLGMTVGTTINVTSNGKQKSLVVSDRTTLDDFISTCSSVGLNASYDTTQKRLFISSKASGAANSFTITSDATSFNDIKNLAGYSGLDATKQRQVSDALTVIKGISSGDLESLYTKALDGTAGANAEEQKKIDAIKTLQIYTVEQAKADKKAECIANVKQTDVRTNLLSSYSGTTDDENKILAIKDEIQTQVQEQIAAGKLTLNDTETVESYAENLYNTYIDADRDFIFSKAIDRKYASDPAYAARATTYYNTAIADPTFSENVLSTTNTSGIYSKLSSYLSNTVGDLSALGLSEITGAEVTTSDPTAMSVIKAADASIILDGANLTSSSNSITVNGLTINLKGKTEAGKTITLDVSNDTQATYDKIKDFIKSYNEILKEMNDLYYAGSSRGYDPLSDDEKEAMTDDQIAKWETKIKDSILRRDSTLGSVIDSMKIAMMSSVSVDGKKYSLSSFGIQTSTDYTEKGLLHIYGNKEDSTYSDKDDKLMKALTENPDATIEALAGIFGELYDTMNDKMSSIPNVRSIYKFYNDKLMDNEQTEYKKKVAALEDKLSEMENKYYKQFSAMETALAKMQSQSSSLAGLLGTSNK</sequence>
<keyword evidence="4 5" id="KW-0975">Bacterial flagellum</keyword>
<dbReference type="GO" id="GO:0005576">
    <property type="term" value="C:extracellular region"/>
    <property type="evidence" value="ECO:0007669"/>
    <property type="project" value="UniProtKB-SubCell"/>
</dbReference>
<dbReference type="InterPro" id="IPR003481">
    <property type="entry name" value="FliD_N"/>
</dbReference>
<organism evidence="8 9">
    <name type="scientific">Anaerocolumna sedimenticola</name>
    <dbReference type="NCBI Taxonomy" id="2696063"/>
    <lineage>
        <taxon>Bacteria</taxon>
        <taxon>Bacillati</taxon>
        <taxon>Bacillota</taxon>
        <taxon>Clostridia</taxon>
        <taxon>Lachnospirales</taxon>
        <taxon>Lachnospiraceae</taxon>
        <taxon>Anaerocolumna</taxon>
    </lineage>
</organism>
<evidence type="ECO:0000256" key="4">
    <source>
        <dbReference type="ARBA" id="ARBA00023143"/>
    </source>
</evidence>
<feature type="domain" description="Flagellar hook-associated protein 2 N-terminal" evidence="6">
    <location>
        <begin position="11"/>
        <end position="108"/>
    </location>
</feature>
<dbReference type="PANTHER" id="PTHR30288:SF0">
    <property type="entry name" value="FLAGELLAR HOOK-ASSOCIATED PROTEIN 2"/>
    <property type="match status" value="1"/>
</dbReference>
<evidence type="ECO:0000313" key="8">
    <source>
        <dbReference type="EMBL" id="QHQ60672.1"/>
    </source>
</evidence>
<dbReference type="Pfam" id="PF02465">
    <property type="entry name" value="FliD_N"/>
    <property type="match status" value="1"/>
</dbReference>
<keyword evidence="5" id="KW-0964">Secreted</keyword>
<dbReference type="PANTHER" id="PTHR30288">
    <property type="entry name" value="FLAGELLAR CAP/ASSEMBLY PROTEIN FLID"/>
    <property type="match status" value="1"/>
</dbReference>
<dbReference type="KEGG" id="anr:Ana3638_07720"/>
<dbReference type="GO" id="GO:0009421">
    <property type="term" value="C:bacterial-type flagellum filament cap"/>
    <property type="evidence" value="ECO:0007669"/>
    <property type="project" value="InterPro"/>
</dbReference>
<dbReference type="Proteomes" id="UP000464314">
    <property type="component" value="Chromosome"/>
</dbReference>
<dbReference type="RefSeq" id="WP_161837506.1">
    <property type="nucleotide sequence ID" value="NZ_CP048000.1"/>
</dbReference>
<dbReference type="GO" id="GO:0071973">
    <property type="term" value="P:bacterial-type flagellum-dependent cell motility"/>
    <property type="evidence" value="ECO:0007669"/>
    <property type="project" value="TreeGrafter"/>
</dbReference>
<dbReference type="AlphaFoldDB" id="A0A6P1TKN9"/>
<evidence type="ECO:0000313" key="9">
    <source>
        <dbReference type="Proteomes" id="UP000464314"/>
    </source>
</evidence>
<evidence type="ECO:0000259" key="7">
    <source>
        <dbReference type="Pfam" id="PF07195"/>
    </source>
</evidence>
<feature type="domain" description="Flagellar hook-associated protein 2 C-terminal" evidence="7">
    <location>
        <begin position="443"/>
        <end position="704"/>
    </location>
</feature>
<proteinExistence type="inferred from homology"/>
<evidence type="ECO:0000256" key="3">
    <source>
        <dbReference type="ARBA" id="ARBA00023054"/>
    </source>
</evidence>
<keyword evidence="9" id="KW-1185">Reference proteome</keyword>
<comment type="function">
    <text evidence="5">Required for morphogenesis and for the elongation of the flagellar filament by facilitating polymerization of the flagellin monomers at the tip of growing filament. Forms a capping structure, which prevents flagellin subunits (transported through the central channel of the flagellum) from leaking out without polymerization at the distal end.</text>
</comment>
<evidence type="ECO:0000256" key="1">
    <source>
        <dbReference type="ARBA" id="ARBA00009764"/>
    </source>
</evidence>
<dbReference type="InterPro" id="IPR040026">
    <property type="entry name" value="FliD"/>
</dbReference>
<evidence type="ECO:0000256" key="5">
    <source>
        <dbReference type="RuleBase" id="RU362066"/>
    </source>
</evidence>
<comment type="subcellular location">
    <subcellularLocation>
        <location evidence="5">Secreted</location>
    </subcellularLocation>
    <subcellularLocation>
        <location evidence="5">Bacterial flagellum</location>
    </subcellularLocation>
</comment>
<comment type="similarity">
    <text evidence="1 5">Belongs to the FliD family.</text>
</comment>
<accession>A0A6P1TKN9</accession>
<keyword evidence="8" id="KW-0966">Cell projection</keyword>
<evidence type="ECO:0000256" key="2">
    <source>
        <dbReference type="ARBA" id="ARBA00011255"/>
    </source>
</evidence>
<evidence type="ECO:0000259" key="6">
    <source>
        <dbReference type="Pfam" id="PF02465"/>
    </source>
</evidence>
<protein>
    <recommendedName>
        <fullName evidence="5">Flagellar hook-associated protein 2</fullName>
        <shortName evidence="5">HAP2</shortName>
    </recommendedName>
    <alternativeName>
        <fullName evidence="5">Flagellar cap protein</fullName>
    </alternativeName>
</protein>
<dbReference type="Pfam" id="PF07195">
    <property type="entry name" value="FliD_C"/>
    <property type="match status" value="1"/>
</dbReference>
<keyword evidence="3" id="KW-0175">Coiled coil</keyword>
<dbReference type="InterPro" id="IPR010809">
    <property type="entry name" value="FliD_C"/>
</dbReference>